<organism evidence="3">
    <name type="scientific">Cladocopium goreaui</name>
    <dbReference type="NCBI Taxonomy" id="2562237"/>
    <lineage>
        <taxon>Eukaryota</taxon>
        <taxon>Sar</taxon>
        <taxon>Alveolata</taxon>
        <taxon>Dinophyceae</taxon>
        <taxon>Suessiales</taxon>
        <taxon>Symbiodiniaceae</taxon>
        <taxon>Cladocopium</taxon>
    </lineage>
</organism>
<dbReference type="SUPFAM" id="SSF56349">
    <property type="entry name" value="DNA breaking-rejoining enzymes"/>
    <property type="match status" value="1"/>
</dbReference>
<evidence type="ECO:0000256" key="2">
    <source>
        <dbReference type="SAM" id="MobiDB-lite"/>
    </source>
</evidence>
<dbReference type="GO" id="GO:0015074">
    <property type="term" value="P:DNA integration"/>
    <property type="evidence" value="ECO:0007669"/>
    <property type="project" value="InterPro"/>
</dbReference>
<feature type="compositionally biased region" description="Acidic residues" evidence="2">
    <location>
        <begin position="168"/>
        <end position="179"/>
    </location>
</feature>
<dbReference type="Gene3D" id="1.10.443.10">
    <property type="entry name" value="Intergrase catalytic core"/>
    <property type="match status" value="1"/>
</dbReference>
<keyword evidence="1" id="KW-0233">DNA recombination</keyword>
<dbReference type="EMBL" id="CAMXCT030001613">
    <property type="protein sequence ID" value="CAL4778943.1"/>
    <property type="molecule type" value="Genomic_DNA"/>
</dbReference>
<evidence type="ECO:0000313" key="4">
    <source>
        <dbReference type="EMBL" id="CAL4778943.1"/>
    </source>
</evidence>
<evidence type="ECO:0000313" key="3">
    <source>
        <dbReference type="EMBL" id="CAI3991631.1"/>
    </source>
</evidence>
<dbReference type="InterPro" id="IPR011010">
    <property type="entry name" value="DNA_brk_join_enz"/>
</dbReference>
<reference evidence="3" key="1">
    <citation type="submission" date="2022-10" db="EMBL/GenBank/DDBJ databases">
        <authorList>
            <person name="Chen Y."/>
            <person name="Dougan E. K."/>
            <person name="Chan C."/>
            <person name="Rhodes N."/>
            <person name="Thang M."/>
        </authorList>
    </citation>
    <scope>NUCLEOTIDE SEQUENCE</scope>
</reference>
<feature type="compositionally biased region" description="Basic residues" evidence="2">
    <location>
        <begin position="253"/>
        <end position="269"/>
    </location>
</feature>
<feature type="compositionally biased region" description="Low complexity" evidence="2">
    <location>
        <begin position="158"/>
        <end position="167"/>
    </location>
</feature>
<dbReference type="GO" id="GO:0003677">
    <property type="term" value="F:DNA binding"/>
    <property type="evidence" value="ECO:0007669"/>
    <property type="project" value="InterPro"/>
</dbReference>
<evidence type="ECO:0000256" key="1">
    <source>
        <dbReference type="ARBA" id="ARBA00023172"/>
    </source>
</evidence>
<feature type="region of interest" description="Disordered" evidence="2">
    <location>
        <begin position="506"/>
        <end position="555"/>
    </location>
</feature>
<evidence type="ECO:0000313" key="5">
    <source>
        <dbReference type="Proteomes" id="UP001152797"/>
    </source>
</evidence>
<comment type="caution">
    <text evidence="3">The sequence shown here is derived from an EMBL/GenBank/DDBJ whole genome shotgun (WGS) entry which is preliminary data.</text>
</comment>
<dbReference type="GO" id="GO:0006310">
    <property type="term" value="P:DNA recombination"/>
    <property type="evidence" value="ECO:0007669"/>
    <property type="project" value="UniProtKB-KW"/>
</dbReference>
<feature type="compositionally biased region" description="Basic and acidic residues" evidence="2">
    <location>
        <begin position="506"/>
        <end position="524"/>
    </location>
</feature>
<feature type="compositionally biased region" description="Basic and acidic residues" evidence="2">
    <location>
        <begin position="288"/>
        <end position="297"/>
    </location>
</feature>
<dbReference type="InterPro" id="IPR013762">
    <property type="entry name" value="Integrase-like_cat_sf"/>
</dbReference>
<dbReference type="Proteomes" id="UP001152797">
    <property type="component" value="Unassembled WGS sequence"/>
</dbReference>
<feature type="compositionally biased region" description="Basic and acidic residues" evidence="2">
    <location>
        <begin position="185"/>
        <end position="196"/>
    </location>
</feature>
<keyword evidence="5" id="KW-1185">Reference proteome</keyword>
<feature type="compositionally biased region" description="Basic and acidic residues" evidence="2">
    <location>
        <begin position="202"/>
        <end position="214"/>
    </location>
</feature>
<gene>
    <name evidence="3" type="ORF">C1SCF055_LOCUS18522</name>
</gene>
<dbReference type="EMBL" id="CAMXCT010001613">
    <property type="protein sequence ID" value="CAI3991631.1"/>
    <property type="molecule type" value="Genomic_DNA"/>
</dbReference>
<protein>
    <submittedName>
        <fullName evidence="4">CS domain-containing protein</fullName>
    </submittedName>
</protein>
<feature type="compositionally biased region" description="Basic and acidic residues" evidence="2">
    <location>
        <begin position="239"/>
        <end position="252"/>
    </location>
</feature>
<feature type="compositionally biased region" description="Basic and acidic residues" evidence="2">
    <location>
        <begin position="270"/>
        <end position="279"/>
    </location>
</feature>
<name>A0A9P1CK04_9DINO</name>
<reference evidence="4 5" key="2">
    <citation type="submission" date="2024-05" db="EMBL/GenBank/DDBJ databases">
        <authorList>
            <person name="Chen Y."/>
            <person name="Shah S."/>
            <person name="Dougan E. K."/>
            <person name="Thang M."/>
            <person name="Chan C."/>
        </authorList>
    </citation>
    <scope>NUCLEOTIDE SEQUENCE [LARGE SCALE GENOMIC DNA]</scope>
</reference>
<sequence>MPFYEAGVTEGPPPSVAPGDVVELQVYDDEGASQGTVLVGVWRQAGTYKGGAVIEGRFLGASDLYYQWWMNSDEDAPNILKAWYHLCAQATVTCPETTKYKRMVHSDRNRNLGAGAPTARRVPWLADKVLKEGVDEKYKRFVEAGGGPPKSPGDKKTSATTAAATWAEDGDGEDEDEESLSSSQSDDKGMKAKIADLKAQLKKAEKETQKDKDDKKRKKRRHQGTDGPVSQSKKKRKARAGDPDLSGEERDKRRGRRRERSRSRRKKSRDRSPSKEREKKKDRKKARKSSERASKSDESEDDKEGIFRAKKAANTGGAAKEKDRGLFGGGASVAFSEDSSSESESLFQKGSAAPAKGSQQRLVKYARRHPGRLASRLLLKMHEGTARGAVGPNALRSNKTPVVALNSLLTILLPTLGPKVGVRSTRELKTLGSILDHLAGGSPSKAADVVCQRIKALERATQEGHWGAAQYLELLAPEGTLLLDRDEEAYMTKEYLLEQKLRSYDRGQGRRDREVKGGGKETPKGKGKAKGRGAKDGGAKKPSEGGGNERRLPSIRTLHPLPAFMEAERRPEELMQYLRELMCELDSPYAKYVRSLKELETDMPTEDPPGAMEPPNLLPVRANSVEKFLQGKDEQVTAWVLTVVEVLNYHATMGKSRTGPAHLTAAQELMVTRLMLAVRRFTDKEGKIHPLTTSLAEIGKVKFDYGGEPVQYMEDLEAAKIIPCWPAVGEAAVQEARDFVPPHVQDWLDNPEKCLLPAAQWPEEPPVSRVRATDSEWELIVEAAYARGMMRMVSESELLRDQAGRPILNGAGAVKKVKRVGGEEHMPGDDIHLPYLGQMSMMEIDEDEEVLIDSEDLVSCFNLFRLPPKWGGFTAFNKKVSARVFGGPANEMVYVGMTVVPMGWLNSVALMQTVVRSLVFGMSQVPETSEVSKLKCFPDEDSVSVVYLDSFDELRKVKAGYRAVLEGRPSHRHQRFVNTCNSLKLPLNNAKTLVGAVHGSLQGGDFDGQDGIFESSHDKKLGVMTLGAAILATGSATEFELRHFVGKAIFSMSFRRPVLAMLESIFVDMGKVGQAKAQLTRGTLDEVYVVLALLPLMYMNLRAQMDQEVSITDASPTGGGGAVARSFKYEPDTSRHDGNYCRERGRRKNYAMPKFGERFSGPNAPLSQAVARGGGIEVQEPFDLERGHDFFTDAGRKQLEALEGDPALAAEHWGPECRLFSRARGKPVKLPDGRTIPGPQAVRDKKHVMGFPWATDQMKIQLRRSNKMALWALKRAKSEFGRRRYVTVEHPYNSWLWSFTLAEELVEDEFEYATGTNCCWGGDRIKWYALLNNSEEILKEVHRPLCQGHESLRGYDVTLNPDGSLKFATEEESEYKIAWCEAYARGLKAQLCKNGWIQKAIFEGRVQKVETELKLSTNRLRDPETALAVARQVVKLEHGMTTGMERAHLREMARRTSIRGTDVRLLLGDNQAESPYPAYRWMWHEVLAYAWKESRHINEGEVGAFNVLLRRRCKDPAKHELRYLHVVDSMVSRGAISKGRSPSRGMNRLLRQTAALLLGSDQYPLKRTIRAYRMAVSRFLLHAKLCHLPLRTQTEVDAAVADYINMLYQEGDSLAQAGHILSGLKRFIPQMRLKLPLASQYFRNWQRIHAPARAIPLSWDLLQAMAAVCLTLAKPGVALMLYLGFFCFLRTSEMLALQWCHLILHERRPQISVIIPYSKTSNGNPQVLVFEDANVWRLACTLQRTNGSEAFLWPGRPHRFRCFWRSLLTLLHFGQEDYVPYGIRRGGASWCFLETASMDATLHRGRWTCAKTAKQYVDQGTLAMAKTLWNKAQRRSVRKWSLKGARILKRLRQ</sequence>
<dbReference type="EMBL" id="CAMXCT020001613">
    <property type="protein sequence ID" value="CAL1145006.1"/>
    <property type="molecule type" value="Genomic_DNA"/>
</dbReference>
<dbReference type="OrthoDB" id="641149at2759"/>
<feature type="region of interest" description="Disordered" evidence="2">
    <location>
        <begin position="142"/>
        <end position="327"/>
    </location>
</feature>
<feature type="region of interest" description="Disordered" evidence="2">
    <location>
        <begin position="342"/>
        <end position="362"/>
    </location>
</feature>
<feature type="compositionally biased region" description="Basic and acidic residues" evidence="2">
    <location>
        <begin position="533"/>
        <end position="552"/>
    </location>
</feature>
<proteinExistence type="predicted"/>
<accession>A0A9P1CK04</accession>